<keyword evidence="1" id="KW-0479">Metal-binding</keyword>
<keyword evidence="1" id="KW-0004">4Fe-4S</keyword>
<reference evidence="7 8" key="1">
    <citation type="submission" date="2020-07" db="EMBL/GenBank/DDBJ databases">
        <title>Huge and variable diversity of episymbiotic CPR bacteria and DPANN archaea in groundwater ecosystems.</title>
        <authorList>
            <person name="He C.Y."/>
            <person name="Keren R."/>
            <person name="Whittaker M."/>
            <person name="Farag I.F."/>
            <person name="Doudna J."/>
            <person name="Cate J.H.D."/>
            <person name="Banfield J.F."/>
        </authorList>
    </citation>
    <scope>NUCLEOTIDE SEQUENCE [LARGE SCALE GENOMIC DNA]</scope>
    <source>
        <strain evidence="7">NC_groundwater_70_Ag_B-0.1um_54_66</strain>
    </source>
</reference>
<dbReference type="GO" id="GO:0070475">
    <property type="term" value="P:rRNA base methylation"/>
    <property type="evidence" value="ECO:0007669"/>
    <property type="project" value="TreeGrafter"/>
</dbReference>
<feature type="binding site" evidence="5">
    <location>
        <position position="266"/>
    </location>
    <ligand>
        <name>S-adenosyl-L-methionine</name>
        <dbReference type="ChEBI" id="CHEBI:59789"/>
    </ligand>
</feature>
<evidence type="ECO:0000256" key="5">
    <source>
        <dbReference type="PROSITE-ProRule" id="PRU01024"/>
    </source>
</evidence>
<evidence type="ECO:0000313" key="8">
    <source>
        <dbReference type="Proteomes" id="UP000595362"/>
    </source>
</evidence>
<dbReference type="PROSITE" id="PS51687">
    <property type="entry name" value="SAM_MT_RNA_M5U"/>
    <property type="match status" value="1"/>
</dbReference>
<comment type="similarity">
    <text evidence="5">Belongs to the class I-like SAM-binding methyltransferase superfamily. RNA M5U methyltransferase family.</text>
</comment>
<accession>A0A7T5R0E7</accession>
<dbReference type="InterPro" id="IPR012340">
    <property type="entry name" value="NA-bd_OB-fold"/>
</dbReference>
<feature type="binding site" evidence="5">
    <location>
        <position position="315"/>
    </location>
    <ligand>
        <name>S-adenosyl-L-methionine</name>
        <dbReference type="ChEBI" id="CHEBI:59789"/>
    </ligand>
</feature>
<dbReference type="Pfam" id="PF01938">
    <property type="entry name" value="TRAM"/>
    <property type="match status" value="1"/>
</dbReference>
<protein>
    <submittedName>
        <fullName evidence="7">Class I SAM-dependent RNA methyltransferase</fullName>
    </submittedName>
</protein>
<dbReference type="InterPro" id="IPR010280">
    <property type="entry name" value="U5_MeTrfase_fam"/>
</dbReference>
<dbReference type="PANTHER" id="PTHR11061:SF49">
    <property type="entry name" value="23S RRNA (URACIL(1939)-C(5))-METHYLTRANSFERASE RLMD"/>
    <property type="match status" value="1"/>
</dbReference>
<dbReference type="CDD" id="cd02440">
    <property type="entry name" value="AdoMet_MTases"/>
    <property type="match status" value="1"/>
</dbReference>
<dbReference type="Gene3D" id="3.40.50.150">
    <property type="entry name" value="Vaccinia Virus protein VP39"/>
    <property type="match status" value="1"/>
</dbReference>
<organism evidence="7 8">
    <name type="scientific">Micavibrio aeruginosavorus</name>
    <dbReference type="NCBI Taxonomy" id="349221"/>
    <lineage>
        <taxon>Bacteria</taxon>
        <taxon>Pseudomonadati</taxon>
        <taxon>Bdellovibrionota</taxon>
        <taxon>Bdellovibrionia</taxon>
        <taxon>Bdellovibrionales</taxon>
        <taxon>Pseudobdellovibrionaceae</taxon>
        <taxon>Micavibrio</taxon>
    </lineage>
</organism>
<evidence type="ECO:0000256" key="1">
    <source>
        <dbReference type="ARBA" id="ARBA00022485"/>
    </source>
</evidence>
<feature type="binding site" evidence="5">
    <location>
        <position position="360"/>
    </location>
    <ligand>
        <name>S-adenosyl-L-methionine</name>
        <dbReference type="ChEBI" id="CHEBI:59789"/>
    </ligand>
</feature>
<dbReference type="Proteomes" id="UP000595362">
    <property type="component" value="Chromosome"/>
</dbReference>
<dbReference type="AlphaFoldDB" id="A0A7T5R0E7"/>
<keyword evidence="1" id="KW-0411">Iron-sulfur</keyword>
<dbReference type="PANTHER" id="PTHR11061">
    <property type="entry name" value="RNA M5U METHYLTRANSFERASE"/>
    <property type="match status" value="1"/>
</dbReference>
<dbReference type="GO" id="GO:0070041">
    <property type="term" value="F:rRNA (uridine-C5-)-methyltransferase activity"/>
    <property type="evidence" value="ECO:0007669"/>
    <property type="project" value="TreeGrafter"/>
</dbReference>
<dbReference type="InterPro" id="IPR002792">
    <property type="entry name" value="TRAM_dom"/>
</dbReference>
<feature type="active site" description="Nucleophile" evidence="5">
    <location>
        <position position="386"/>
    </location>
</feature>
<keyword evidence="4 5" id="KW-0949">S-adenosyl-L-methionine</keyword>
<feature type="domain" description="TRAM" evidence="6">
    <location>
        <begin position="1"/>
        <end position="62"/>
    </location>
</feature>
<dbReference type="Pfam" id="PF05958">
    <property type="entry name" value="tRNA_U5-meth_tr"/>
    <property type="match status" value="1"/>
</dbReference>
<dbReference type="InterPro" id="IPR029063">
    <property type="entry name" value="SAM-dependent_MTases_sf"/>
</dbReference>
<keyword evidence="3 5" id="KW-0808">Transferase</keyword>
<feature type="binding site" evidence="5">
    <location>
        <position position="294"/>
    </location>
    <ligand>
        <name>S-adenosyl-L-methionine</name>
        <dbReference type="ChEBI" id="CHEBI:59789"/>
    </ligand>
</feature>
<sequence>MAISSPMSHIEITIDELGARGDGIGRLPDGARIFVEGVLPGERIQARMLDKERAMLVSVVTPSADRVAPTCPHFNVCGGCALQHVGSSAYADFKKKAVLHALERAGVTPAAVEGPIVSAPGTRRRATFAAVKTGKKVVLGFNERGSMKLVEIQSCVVLHPRIVKLLPGLRDLMAKVMKVDKQKADITVTESNGALDILITSPLTKETWMPFPMLEAFKDFAEAQDIARLSWRPAVRTDAELILERKPFYVMLGGVPVVPPAGSFLQATEDGEAALVRAVMDAVAGMKGKAADLYAGCGTFTFPLLRAGFDVYAVEGYKAALESLLTAGRAFPRLKTSVRDLAKEPLSAKELAGFDVIVVDPPREGAAPQMKVLAGSGVPLVVSVSCSAASFARDAAYLTGNGYRLKTLTIVDQFLWAHHVEMVGVFAL</sequence>
<evidence type="ECO:0000256" key="3">
    <source>
        <dbReference type="ARBA" id="ARBA00022679"/>
    </source>
</evidence>
<dbReference type="Gene3D" id="2.40.50.140">
    <property type="entry name" value="Nucleic acid-binding proteins"/>
    <property type="match status" value="1"/>
</dbReference>
<evidence type="ECO:0000256" key="2">
    <source>
        <dbReference type="ARBA" id="ARBA00022603"/>
    </source>
</evidence>
<evidence type="ECO:0000259" key="6">
    <source>
        <dbReference type="PROSITE" id="PS50926"/>
    </source>
</evidence>
<evidence type="ECO:0000256" key="4">
    <source>
        <dbReference type="ARBA" id="ARBA00022691"/>
    </source>
</evidence>
<name>A0A7T5R0E7_9BACT</name>
<dbReference type="SUPFAM" id="SSF50249">
    <property type="entry name" value="Nucleic acid-binding proteins"/>
    <property type="match status" value="1"/>
</dbReference>
<dbReference type="Gene3D" id="2.40.50.1070">
    <property type="match status" value="1"/>
</dbReference>
<dbReference type="SUPFAM" id="SSF53335">
    <property type="entry name" value="S-adenosyl-L-methionine-dependent methyltransferases"/>
    <property type="match status" value="1"/>
</dbReference>
<gene>
    <name evidence="7" type="ORF">HYS17_06570</name>
</gene>
<dbReference type="EMBL" id="CP066681">
    <property type="protein sequence ID" value="QQG35228.1"/>
    <property type="molecule type" value="Genomic_DNA"/>
</dbReference>
<keyword evidence="1" id="KW-0408">Iron</keyword>
<keyword evidence="2 5" id="KW-0489">Methyltransferase</keyword>
<proteinExistence type="inferred from homology"/>
<dbReference type="PROSITE" id="PS50926">
    <property type="entry name" value="TRAM"/>
    <property type="match status" value="1"/>
</dbReference>
<evidence type="ECO:0000313" key="7">
    <source>
        <dbReference type="EMBL" id="QQG35228.1"/>
    </source>
</evidence>
<dbReference type="GO" id="GO:0051539">
    <property type="term" value="F:4 iron, 4 sulfur cluster binding"/>
    <property type="evidence" value="ECO:0007669"/>
    <property type="project" value="UniProtKB-KW"/>
</dbReference>